<evidence type="ECO:0000256" key="2">
    <source>
        <dbReference type="ARBA" id="ARBA00022527"/>
    </source>
</evidence>
<feature type="binding site" evidence="7">
    <location>
        <position position="45"/>
    </location>
    <ligand>
        <name>ATP</name>
        <dbReference type="ChEBI" id="CHEBI:30616"/>
    </ligand>
</feature>
<evidence type="ECO:0000256" key="8">
    <source>
        <dbReference type="SAM" id="MobiDB-lite"/>
    </source>
</evidence>
<protein>
    <recommendedName>
        <fullName evidence="1">non-specific serine/threonine protein kinase</fullName>
        <ecNumber evidence="1">2.7.11.1</ecNumber>
    </recommendedName>
</protein>
<dbReference type="CDD" id="cd14014">
    <property type="entry name" value="STKc_PknB_like"/>
    <property type="match status" value="1"/>
</dbReference>
<keyword evidence="3" id="KW-0808">Transferase</keyword>
<comment type="caution">
    <text evidence="10">The sequence shown here is derived from an EMBL/GenBank/DDBJ whole genome shotgun (WGS) entry which is preliminary data.</text>
</comment>
<dbReference type="PROSITE" id="PS00107">
    <property type="entry name" value="PROTEIN_KINASE_ATP"/>
    <property type="match status" value="1"/>
</dbReference>
<dbReference type="SMART" id="SM00220">
    <property type="entry name" value="S_TKc"/>
    <property type="match status" value="1"/>
</dbReference>
<keyword evidence="5 10" id="KW-0418">Kinase</keyword>
<evidence type="ECO:0000256" key="5">
    <source>
        <dbReference type="ARBA" id="ARBA00022777"/>
    </source>
</evidence>
<dbReference type="InterPro" id="IPR011009">
    <property type="entry name" value="Kinase-like_dom_sf"/>
</dbReference>
<accession>A0A841HRX7</accession>
<feature type="compositionally biased region" description="Low complexity" evidence="8">
    <location>
        <begin position="418"/>
        <end position="430"/>
    </location>
</feature>
<keyword evidence="6 7" id="KW-0067">ATP-binding</keyword>
<evidence type="ECO:0000256" key="4">
    <source>
        <dbReference type="ARBA" id="ARBA00022741"/>
    </source>
</evidence>
<dbReference type="InterPro" id="IPR017441">
    <property type="entry name" value="Protein_kinase_ATP_BS"/>
</dbReference>
<gene>
    <name evidence="10" type="ORF">HNQ60_003669</name>
</gene>
<dbReference type="EC" id="2.7.11.1" evidence="1"/>
<evidence type="ECO:0000256" key="3">
    <source>
        <dbReference type="ARBA" id="ARBA00022679"/>
    </source>
</evidence>
<dbReference type="PROSITE" id="PS50011">
    <property type="entry name" value="PROTEIN_KINASE_DOM"/>
    <property type="match status" value="1"/>
</dbReference>
<evidence type="ECO:0000313" key="11">
    <source>
        <dbReference type="Proteomes" id="UP000588068"/>
    </source>
</evidence>
<dbReference type="EMBL" id="JACHHZ010000004">
    <property type="protein sequence ID" value="MBB6094782.1"/>
    <property type="molecule type" value="Genomic_DNA"/>
</dbReference>
<evidence type="ECO:0000259" key="9">
    <source>
        <dbReference type="PROSITE" id="PS50011"/>
    </source>
</evidence>
<dbReference type="Gene3D" id="3.30.200.20">
    <property type="entry name" value="Phosphorylase Kinase, domain 1"/>
    <property type="match status" value="1"/>
</dbReference>
<dbReference type="AlphaFoldDB" id="A0A841HRX7"/>
<sequence>MAANANDLIGQTLGPYTITARLGGGGMADVYRAEHRNLRVDRALKVIRPDLVSAEDFRARFLQEAQAVASLRHPNIVQVHDFGVERDVCFMVMEFIEGSDLKKIMLRETRIRPISRAVELLLQVADALQYAHSRGVVHRDIKPENIMISTAAQPILTDFGIARLMREGTRLTQTGAALGTPAYMAPEQALGAEEIGPATDIYALCVALYEMLTGRVPFTAPTPVALVMKTIQEPLPPPQSICPDIGDAIQKVILKGTAKRAEERYDSMTRLQHALRDALDRDEASERPTLGRPSVRAMTTILSPQPKATPAVLALAGAIVAAAALSTTAYWAFRDRPTPELAEATPIPTPAPQAQQPTAAQIAASVHQERATEPATADVRPASSELQRPPQPAVIEPSHELRRVAAKTVTPPLSLDVAPTSSPAAAETSSVRSEPVAQCSADEVCKGVTTQSDLLKRFGGPNLTTQDEAGRETWIYERSTTQTDVRANSRSAQSAAQLGLFFSSVSLGGSVEAGKSAGSLQSSTAIRAITVIVKFGPDRKVVDYEARETRF</sequence>
<dbReference type="GO" id="GO:0004674">
    <property type="term" value="F:protein serine/threonine kinase activity"/>
    <property type="evidence" value="ECO:0007669"/>
    <property type="project" value="UniProtKB-KW"/>
</dbReference>
<keyword evidence="4 7" id="KW-0547">Nucleotide-binding</keyword>
<feature type="domain" description="Protein kinase" evidence="9">
    <location>
        <begin position="16"/>
        <end position="276"/>
    </location>
</feature>
<dbReference type="FunFam" id="1.10.510.10:FF:000021">
    <property type="entry name" value="Serine/threonine protein kinase"/>
    <property type="match status" value="1"/>
</dbReference>
<evidence type="ECO:0000256" key="6">
    <source>
        <dbReference type="ARBA" id="ARBA00022840"/>
    </source>
</evidence>
<proteinExistence type="predicted"/>
<dbReference type="Pfam" id="PF00069">
    <property type="entry name" value="Pkinase"/>
    <property type="match status" value="1"/>
</dbReference>
<evidence type="ECO:0000256" key="7">
    <source>
        <dbReference type="PROSITE-ProRule" id="PRU10141"/>
    </source>
</evidence>
<keyword evidence="11" id="KW-1185">Reference proteome</keyword>
<feature type="region of interest" description="Disordered" evidence="8">
    <location>
        <begin position="414"/>
        <end position="440"/>
    </location>
</feature>
<dbReference type="RefSeq" id="WP_184334183.1">
    <property type="nucleotide sequence ID" value="NZ_JACHHZ010000004.1"/>
</dbReference>
<feature type="region of interest" description="Disordered" evidence="8">
    <location>
        <begin position="341"/>
        <end position="391"/>
    </location>
</feature>
<feature type="compositionally biased region" description="Low complexity" evidence="8">
    <location>
        <begin position="341"/>
        <end position="364"/>
    </location>
</feature>
<evidence type="ECO:0000256" key="1">
    <source>
        <dbReference type="ARBA" id="ARBA00012513"/>
    </source>
</evidence>
<dbReference type="SUPFAM" id="SSF56112">
    <property type="entry name" value="Protein kinase-like (PK-like)"/>
    <property type="match status" value="1"/>
</dbReference>
<name>A0A841HRX7_9GAMM</name>
<dbReference type="PANTHER" id="PTHR43289:SF6">
    <property type="entry name" value="SERINE_THREONINE-PROTEIN KINASE NEKL-3"/>
    <property type="match status" value="1"/>
</dbReference>
<dbReference type="InterPro" id="IPR008271">
    <property type="entry name" value="Ser/Thr_kinase_AS"/>
</dbReference>
<keyword evidence="2 10" id="KW-0723">Serine/threonine-protein kinase</keyword>
<dbReference type="PANTHER" id="PTHR43289">
    <property type="entry name" value="MITOGEN-ACTIVATED PROTEIN KINASE KINASE KINASE 20-RELATED"/>
    <property type="match status" value="1"/>
</dbReference>
<dbReference type="PROSITE" id="PS00108">
    <property type="entry name" value="PROTEIN_KINASE_ST"/>
    <property type="match status" value="1"/>
</dbReference>
<organism evidence="10 11">
    <name type="scientific">Povalibacter uvarum</name>
    <dbReference type="NCBI Taxonomy" id="732238"/>
    <lineage>
        <taxon>Bacteria</taxon>
        <taxon>Pseudomonadati</taxon>
        <taxon>Pseudomonadota</taxon>
        <taxon>Gammaproteobacteria</taxon>
        <taxon>Steroidobacterales</taxon>
        <taxon>Steroidobacteraceae</taxon>
        <taxon>Povalibacter</taxon>
    </lineage>
</organism>
<dbReference type="Proteomes" id="UP000588068">
    <property type="component" value="Unassembled WGS sequence"/>
</dbReference>
<evidence type="ECO:0000313" key="10">
    <source>
        <dbReference type="EMBL" id="MBB6094782.1"/>
    </source>
</evidence>
<dbReference type="GO" id="GO:0005524">
    <property type="term" value="F:ATP binding"/>
    <property type="evidence" value="ECO:0007669"/>
    <property type="project" value="UniProtKB-UniRule"/>
</dbReference>
<dbReference type="Gene3D" id="1.10.510.10">
    <property type="entry name" value="Transferase(Phosphotransferase) domain 1"/>
    <property type="match status" value="1"/>
</dbReference>
<reference evidence="10 11" key="1">
    <citation type="submission" date="2020-08" db="EMBL/GenBank/DDBJ databases">
        <title>Genomic Encyclopedia of Type Strains, Phase IV (KMG-IV): sequencing the most valuable type-strain genomes for metagenomic binning, comparative biology and taxonomic classification.</title>
        <authorList>
            <person name="Goeker M."/>
        </authorList>
    </citation>
    <scope>NUCLEOTIDE SEQUENCE [LARGE SCALE GENOMIC DNA]</scope>
    <source>
        <strain evidence="10 11">DSM 26723</strain>
    </source>
</reference>
<dbReference type="InterPro" id="IPR000719">
    <property type="entry name" value="Prot_kinase_dom"/>
</dbReference>